<evidence type="ECO:0000313" key="4">
    <source>
        <dbReference type="EMBL" id="BAV32597.1"/>
    </source>
</evidence>
<dbReference type="PANTHER" id="PTHR37010">
    <property type="entry name" value="SULFURTRANSFERASE TUSE"/>
    <property type="match status" value="1"/>
</dbReference>
<dbReference type="GO" id="GO:0002143">
    <property type="term" value="P:tRNA wobble position uridine thiolation"/>
    <property type="evidence" value="ECO:0007669"/>
    <property type="project" value="TreeGrafter"/>
</dbReference>
<dbReference type="EC" id="2.8.1.-" evidence="3"/>
<dbReference type="PANTHER" id="PTHR37010:SF1">
    <property type="entry name" value="SULFURTRANSFERASE TUSE"/>
    <property type="match status" value="1"/>
</dbReference>
<dbReference type="GO" id="GO:0005737">
    <property type="term" value="C:cytoplasm"/>
    <property type="evidence" value="ECO:0007669"/>
    <property type="project" value="UniProtKB-SubCell"/>
</dbReference>
<dbReference type="Gene3D" id="3.30.1420.10">
    <property type="match status" value="1"/>
</dbReference>
<comment type="subcellular location">
    <subcellularLocation>
        <location evidence="1">Cytoplasm</location>
    </subcellularLocation>
</comment>
<dbReference type="InterPro" id="IPR043163">
    <property type="entry name" value="DsrC-like_N"/>
</dbReference>
<dbReference type="InterPro" id="IPR007453">
    <property type="entry name" value="DsrC/TusE"/>
</dbReference>
<dbReference type="GO" id="GO:0097163">
    <property type="term" value="F:sulfur carrier activity"/>
    <property type="evidence" value="ECO:0007669"/>
    <property type="project" value="TreeGrafter"/>
</dbReference>
<dbReference type="AlphaFoldDB" id="A0A1B4XCP8"/>
<keyword evidence="2" id="KW-0963">Cytoplasm</keyword>
<proteinExistence type="inferred from homology"/>
<dbReference type="InParanoid" id="A0A1B4XCP8"/>
<keyword evidence="3" id="KW-0808">Transferase</keyword>
<name>A0A1B4XCP8_9GAMM</name>
<sequence>MPQVQERLEVEFDEDGLLRNPAQWNETVAQQIAWHDGIGQLTDDHWEIIRSLRDHYAKFGVAPAMSHVCRSHGKDRHWIHDLFHSCLGAWRVAGLPNPGEEAKAYLSGM</sequence>
<dbReference type="Pfam" id="PF04358">
    <property type="entry name" value="DsrC"/>
    <property type="match status" value="1"/>
</dbReference>
<evidence type="ECO:0000256" key="2">
    <source>
        <dbReference type="ARBA" id="ARBA00022490"/>
    </source>
</evidence>
<evidence type="ECO:0000313" key="5">
    <source>
        <dbReference type="Proteomes" id="UP000243180"/>
    </source>
</evidence>
<accession>A0A1B4XCP8</accession>
<comment type="function">
    <text evidence="3">Part of a sulfur-relay system.</text>
</comment>
<dbReference type="Proteomes" id="UP000243180">
    <property type="component" value="Chromosome"/>
</dbReference>
<keyword evidence="5" id="KW-1185">Reference proteome</keyword>
<organism evidence="4 5">
    <name type="scientific">Sulfuricaulis limicola</name>
    <dbReference type="NCBI Taxonomy" id="1620215"/>
    <lineage>
        <taxon>Bacteria</taxon>
        <taxon>Pseudomonadati</taxon>
        <taxon>Pseudomonadota</taxon>
        <taxon>Gammaproteobacteria</taxon>
        <taxon>Acidiferrobacterales</taxon>
        <taxon>Acidiferrobacteraceae</taxon>
        <taxon>Sulfuricaulis</taxon>
    </lineage>
</organism>
<reference evidence="4 5" key="1">
    <citation type="submission" date="2015-05" db="EMBL/GenBank/DDBJ databases">
        <title>Complete genome sequence of a sulfur-oxidizing gammaproteobacterium strain HA5.</title>
        <authorList>
            <person name="Miura A."/>
            <person name="Kojima H."/>
            <person name="Fukui M."/>
        </authorList>
    </citation>
    <scope>NUCLEOTIDE SEQUENCE [LARGE SCALE GENOMIC DNA]</scope>
    <source>
        <strain evidence="4 5">HA5</strain>
    </source>
</reference>
<protein>
    <recommendedName>
        <fullName evidence="3">Sulfurtransferase</fullName>
        <ecNumber evidence="3">2.8.1.-</ecNumber>
    </recommendedName>
</protein>
<dbReference type="KEGG" id="slim:SCL_0275"/>
<dbReference type="OrthoDB" id="8562858at2"/>
<dbReference type="Gene3D" id="1.10.10.370">
    <property type="entry name" value="DsrC-like protein, C-terminal domain"/>
    <property type="match status" value="1"/>
</dbReference>
<dbReference type="NCBIfam" id="TIGR03342">
    <property type="entry name" value="dsrC_tusE_dsvC"/>
    <property type="match status" value="1"/>
</dbReference>
<evidence type="ECO:0000256" key="3">
    <source>
        <dbReference type="PIRNR" id="PIRNR006223"/>
    </source>
</evidence>
<dbReference type="InterPro" id="IPR042072">
    <property type="entry name" value="DsrC-like_C"/>
</dbReference>
<dbReference type="GO" id="GO:0016740">
    <property type="term" value="F:transferase activity"/>
    <property type="evidence" value="ECO:0007669"/>
    <property type="project" value="UniProtKB-KW"/>
</dbReference>
<dbReference type="RefSeq" id="WP_096359264.1">
    <property type="nucleotide sequence ID" value="NZ_AP014879.1"/>
</dbReference>
<gene>
    <name evidence="4" type="ORF">SCL_0275</name>
</gene>
<dbReference type="PIRSF" id="PIRSF006223">
    <property type="entry name" value="DsrC_TusE"/>
    <property type="match status" value="1"/>
</dbReference>
<dbReference type="SUPFAM" id="SSF69721">
    <property type="entry name" value="DsrC, the gamma subunit of dissimilatory sulfite reductase"/>
    <property type="match status" value="1"/>
</dbReference>
<evidence type="ECO:0000256" key="1">
    <source>
        <dbReference type="ARBA" id="ARBA00004496"/>
    </source>
</evidence>
<dbReference type="EMBL" id="AP014879">
    <property type="protein sequence ID" value="BAV32597.1"/>
    <property type="molecule type" value="Genomic_DNA"/>
</dbReference>
<dbReference type="InterPro" id="IPR025526">
    <property type="entry name" value="DsrC-like_dom_sf"/>
</dbReference>
<comment type="similarity">
    <text evidence="3">Belongs to the dsrC/tusE family.</text>
</comment>